<comment type="caution">
    <text evidence="2">The sequence shown here is derived from an EMBL/GenBank/DDBJ whole genome shotgun (WGS) entry which is preliminary data.</text>
</comment>
<protein>
    <recommendedName>
        <fullName evidence="1">BTB domain-containing protein</fullName>
    </recommendedName>
</protein>
<sequence>MASSHTRDTDLWFNDGNLVIQVAPRLFRVHRGVLAISSNFFSDMLAFPESETQEMYEGYFLPPPARTTFPVIEGVLRLAHKYDVPVLRRCALEHLSLVFPTDLSKFTQELYIETNLYVATVAHEVGATWLLPAVYHATLQFDATELDASHLWCGRRRRFTYEDLLACFSGCGALRTKVPFFIFTATNLGCGRQDCLIARLRSFTSRLTAQSARLPCRAAYRAWLNDTWRCFPSFFKLPSWDTLLYLERRDLQDRSEDPVTGHIGNEGMSEE</sequence>
<gene>
    <name evidence="2" type="ORF">BD626DRAFT_508278</name>
</gene>
<dbReference type="STRING" id="97359.A0A550C3R0"/>
<evidence type="ECO:0000313" key="3">
    <source>
        <dbReference type="Proteomes" id="UP000320762"/>
    </source>
</evidence>
<proteinExistence type="predicted"/>
<dbReference type="CDD" id="cd18186">
    <property type="entry name" value="BTB_POZ_ZBTB_KLHL-like"/>
    <property type="match status" value="1"/>
</dbReference>
<accession>A0A550C3R0</accession>
<feature type="domain" description="BTB" evidence="1">
    <location>
        <begin position="14"/>
        <end position="88"/>
    </location>
</feature>
<dbReference type="AlphaFoldDB" id="A0A550C3R0"/>
<dbReference type="InterPro" id="IPR000210">
    <property type="entry name" value="BTB/POZ_dom"/>
</dbReference>
<organism evidence="2 3">
    <name type="scientific">Schizophyllum amplum</name>
    <dbReference type="NCBI Taxonomy" id="97359"/>
    <lineage>
        <taxon>Eukaryota</taxon>
        <taxon>Fungi</taxon>
        <taxon>Dikarya</taxon>
        <taxon>Basidiomycota</taxon>
        <taxon>Agaricomycotina</taxon>
        <taxon>Agaricomycetes</taxon>
        <taxon>Agaricomycetidae</taxon>
        <taxon>Agaricales</taxon>
        <taxon>Schizophyllaceae</taxon>
        <taxon>Schizophyllum</taxon>
    </lineage>
</organism>
<evidence type="ECO:0000259" key="1">
    <source>
        <dbReference type="PROSITE" id="PS50097"/>
    </source>
</evidence>
<keyword evidence="3" id="KW-1185">Reference proteome</keyword>
<reference evidence="2 3" key="1">
    <citation type="journal article" date="2019" name="New Phytol.">
        <title>Comparative genomics reveals unique wood-decay strategies and fruiting body development in the Schizophyllaceae.</title>
        <authorList>
            <person name="Almasi E."/>
            <person name="Sahu N."/>
            <person name="Krizsan K."/>
            <person name="Balint B."/>
            <person name="Kovacs G.M."/>
            <person name="Kiss B."/>
            <person name="Cseklye J."/>
            <person name="Drula E."/>
            <person name="Henrissat B."/>
            <person name="Nagy I."/>
            <person name="Chovatia M."/>
            <person name="Adam C."/>
            <person name="LaButti K."/>
            <person name="Lipzen A."/>
            <person name="Riley R."/>
            <person name="Grigoriev I.V."/>
            <person name="Nagy L.G."/>
        </authorList>
    </citation>
    <scope>NUCLEOTIDE SEQUENCE [LARGE SCALE GENOMIC DNA]</scope>
    <source>
        <strain evidence="2 3">NL-1724</strain>
    </source>
</reference>
<evidence type="ECO:0000313" key="2">
    <source>
        <dbReference type="EMBL" id="TRM59435.1"/>
    </source>
</evidence>
<dbReference type="OrthoDB" id="3036049at2759"/>
<dbReference type="Proteomes" id="UP000320762">
    <property type="component" value="Unassembled WGS sequence"/>
</dbReference>
<name>A0A550C3R0_9AGAR</name>
<dbReference type="SUPFAM" id="SSF54695">
    <property type="entry name" value="POZ domain"/>
    <property type="match status" value="1"/>
</dbReference>
<dbReference type="InterPro" id="IPR011333">
    <property type="entry name" value="SKP1/BTB/POZ_sf"/>
</dbReference>
<dbReference type="PROSITE" id="PS50097">
    <property type="entry name" value="BTB"/>
    <property type="match status" value="1"/>
</dbReference>
<dbReference type="EMBL" id="VDMD01000028">
    <property type="protein sequence ID" value="TRM59435.1"/>
    <property type="molecule type" value="Genomic_DNA"/>
</dbReference>